<evidence type="ECO:0000313" key="3">
    <source>
        <dbReference type="EMBL" id="KAA3438923.1"/>
    </source>
</evidence>
<dbReference type="Pfam" id="PF17482">
    <property type="entry name" value="Phage_sheath_1C"/>
    <property type="match status" value="1"/>
</dbReference>
<name>A0A5B6TRE7_9BACT</name>
<comment type="similarity">
    <text evidence="1">Belongs to the myoviridae tail sheath protein family.</text>
</comment>
<gene>
    <name evidence="3" type="ORF">FOA19_16210</name>
</gene>
<evidence type="ECO:0000259" key="2">
    <source>
        <dbReference type="Pfam" id="PF17482"/>
    </source>
</evidence>
<evidence type="ECO:0000313" key="4">
    <source>
        <dbReference type="Proteomes" id="UP000324133"/>
    </source>
</evidence>
<proteinExistence type="inferred from homology"/>
<dbReference type="InterPro" id="IPR020287">
    <property type="entry name" value="Tail_sheath_C"/>
</dbReference>
<dbReference type="EMBL" id="VKKY01000002">
    <property type="protein sequence ID" value="KAA3438923.1"/>
    <property type="molecule type" value="Genomic_DNA"/>
</dbReference>
<keyword evidence="4" id="KW-1185">Reference proteome</keyword>
<dbReference type="InterPro" id="IPR052042">
    <property type="entry name" value="Tail_sheath_structural"/>
</dbReference>
<dbReference type="PANTHER" id="PTHR35861">
    <property type="match status" value="1"/>
</dbReference>
<comment type="caution">
    <text evidence="3">The sequence shown here is derived from an EMBL/GenBank/DDBJ whole genome shotgun (WGS) entry which is preliminary data.</text>
</comment>
<organism evidence="3 4">
    <name type="scientific">Rufibacter hautae</name>
    <dbReference type="NCBI Taxonomy" id="2595005"/>
    <lineage>
        <taxon>Bacteria</taxon>
        <taxon>Pseudomonadati</taxon>
        <taxon>Bacteroidota</taxon>
        <taxon>Cytophagia</taxon>
        <taxon>Cytophagales</taxon>
        <taxon>Hymenobacteraceae</taxon>
        <taxon>Rufibacter</taxon>
    </lineage>
</organism>
<sequence>MFGGSPPLKVSGIDLNVNNTVKTATVESAYYLYDSLRMYFRNGGGKCYLVSLGKFPEAFVPNEFVAGVDRALGELRKEDEPTLLLFPDGVKLPADKLGGLHVMALEQCYKLKDRFLIADVRIELPAEEKFRQSDIDAFRTNIGMGNLQFGAAYYPYIRVNLARQVRYRDIKGKVTKLMAPIDWDADFVDTNDNTTRDNLAEFEKVVSSSQRFNTALADFLGTTLSLDDMYQEKKAAFYGAIATLAGSYADIAPVKTSYTAVWDFLYQLLDKFVDESLRTDASGLLTGTLRTNLETRVLSATATLPVYLQQLMGVEVLSKDKKIVGDPGIASLNNLNARVWHFVDLKNAINTALALDADPAGFTFTPDASGNTDPARENAVQNMREIIEKRADFIFNGLYMLLTNMVRDAQNTEDAMETDLLRRIPVLGNVISYLEEQSALLPPSGAIAGLYARVDAARGVWKAPANESLANVIAPSVKLEETKHGELNVDVNFGKSINVIKAFTGKGTLVWGGRTLAGNNNEWRFVNVRRFFNMVTESCKKATEQFVFEPNDAGTWVNVQAMIENFLTTLWRQGALQGAITEHAFYVAVGLGKTMTPLDILEGRMVVEVGLAVVRPAEFIILRFSHKMPES</sequence>
<dbReference type="Proteomes" id="UP000324133">
    <property type="component" value="Unassembled WGS sequence"/>
</dbReference>
<dbReference type="AlphaFoldDB" id="A0A5B6TRE7"/>
<accession>A0A5B6TRE7</accession>
<evidence type="ECO:0000256" key="1">
    <source>
        <dbReference type="ARBA" id="ARBA00008005"/>
    </source>
</evidence>
<feature type="domain" description="Tail sheath protein C-terminal" evidence="2">
    <location>
        <begin position="520"/>
        <end position="624"/>
    </location>
</feature>
<dbReference type="PANTHER" id="PTHR35861:SF1">
    <property type="entry name" value="PHAGE TAIL SHEATH PROTEIN"/>
    <property type="match status" value="1"/>
</dbReference>
<reference evidence="3 4" key="1">
    <citation type="submission" date="2019-07" db="EMBL/GenBank/DDBJ databases">
        <title>Rufibacter sp. nov., isolated from lake sediment.</title>
        <authorList>
            <person name="Qu J.-H."/>
        </authorList>
    </citation>
    <scope>NUCLEOTIDE SEQUENCE [LARGE SCALE GENOMIC DNA]</scope>
    <source>
        <strain evidence="3 4">NBS58-1</strain>
    </source>
</reference>
<dbReference type="OrthoDB" id="9767864at2"/>
<protein>
    <submittedName>
        <fullName evidence="3">Phage tail sheath family protein</fullName>
    </submittedName>
</protein>
<dbReference type="Gene3D" id="3.40.50.11780">
    <property type="match status" value="2"/>
</dbReference>